<keyword evidence="2" id="KW-1185">Reference proteome</keyword>
<dbReference type="AlphaFoldDB" id="A0ABD5TH93"/>
<sequence>MVNRILALAVASLLVTSAAVAPVAAQSDRPSWSGEVFTQLETGFALYNDASGELDLGPLTSQVENKRINLYVSDAGETAVYSFRITGDGEILDLRESSHDGATLRMETDRATIAHIADADSGDQALARFETAATNGDIVLKGEQGDVVAQVTWFVLNALKGLLL</sequence>
<name>A0ABD5TH93_9EURY</name>
<gene>
    <name evidence="1" type="ORF">ACFQFD_17655</name>
</gene>
<reference evidence="1 2" key="1">
    <citation type="journal article" date="2019" name="Int. J. Syst. Evol. Microbiol.">
        <title>The Global Catalogue of Microorganisms (GCM) 10K type strain sequencing project: providing services to taxonomists for standard genome sequencing and annotation.</title>
        <authorList>
            <consortium name="The Broad Institute Genomics Platform"/>
            <consortium name="The Broad Institute Genome Sequencing Center for Infectious Disease"/>
            <person name="Wu L."/>
            <person name="Ma J."/>
        </authorList>
    </citation>
    <scope>NUCLEOTIDE SEQUENCE [LARGE SCALE GENOMIC DNA]</scope>
    <source>
        <strain evidence="1 2">SYNS20</strain>
    </source>
</reference>
<protein>
    <submittedName>
        <fullName evidence="1">Uncharacterized protein</fullName>
    </submittedName>
</protein>
<evidence type="ECO:0000313" key="1">
    <source>
        <dbReference type="EMBL" id="MFC6787762.1"/>
    </source>
</evidence>
<dbReference type="EMBL" id="JBHSWX010000012">
    <property type="protein sequence ID" value="MFC6787762.1"/>
    <property type="molecule type" value="Genomic_DNA"/>
</dbReference>
<organism evidence="1 2">
    <name type="scientific">Halobaculum halobium</name>
    <dbReference type="NCBI Taxonomy" id="3032281"/>
    <lineage>
        <taxon>Archaea</taxon>
        <taxon>Methanobacteriati</taxon>
        <taxon>Methanobacteriota</taxon>
        <taxon>Stenosarchaea group</taxon>
        <taxon>Halobacteria</taxon>
        <taxon>Halobacteriales</taxon>
        <taxon>Haloferacaceae</taxon>
        <taxon>Halobaculum</taxon>
    </lineage>
</organism>
<dbReference type="Proteomes" id="UP001596443">
    <property type="component" value="Unassembled WGS sequence"/>
</dbReference>
<accession>A0ABD5TH93</accession>
<evidence type="ECO:0000313" key="2">
    <source>
        <dbReference type="Proteomes" id="UP001596443"/>
    </source>
</evidence>
<dbReference type="GeneID" id="81210901"/>
<dbReference type="RefSeq" id="WP_284061905.1">
    <property type="nucleotide sequence ID" value="NZ_CP126158.1"/>
</dbReference>
<comment type="caution">
    <text evidence="1">The sequence shown here is derived from an EMBL/GenBank/DDBJ whole genome shotgun (WGS) entry which is preliminary data.</text>
</comment>
<proteinExistence type="predicted"/>